<sequence length="267" mass="29884">MVTHQNLQTFAPARSNIPNKNHHLMRLKLHIVLFFLVAWAAPTLSNAQELDDDLYLSQFVWGVNKASNSGLIGGFMFRYSKMKNEKTYQSYGLEIVNIKHAKERRESTLTGSSYIFGKSNYLYNFRFQYGLERRLFRKAAQQGVQINFLTSIGPSIGLVTPYYIEVAGDDASGNRQQYDPNNPAHQRGSILGPGGIFQGVPESSFAFGGNLKAAMTFEFGGSKKNIAGIEVGALIDVFAQKVIIMPNAENSAFYPNVYITFYYGSQR</sequence>
<evidence type="ECO:0000313" key="1">
    <source>
        <dbReference type="EMBL" id="BDC97996.1"/>
    </source>
</evidence>
<evidence type="ECO:0008006" key="3">
    <source>
        <dbReference type="Google" id="ProtNLM"/>
    </source>
</evidence>
<name>A0ABM7VAR2_9BACT</name>
<protein>
    <recommendedName>
        <fullName evidence="3">Outer membrane protein beta-barrel domain-containing protein</fullName>
    </recommendedName>
</protein>
<evidence type="ECO:0000313" key="2">
    <source>
        <dbReference type="Proteomes" id="UP001354989"/>
    </source>
</evidence>
<gene>
    <name evidence="1" type="ORF">PEPS_02770</name>
</gene>
<proteinExistence type="predicted"/>
<dbReference type="Proteomes" id="UP001354989">
    <property type="component" value="Chromosome"/>
</dbReference>
<dbReference type="EMBL" id="AP025292">
    <property type="protein sequence ID" value="BDC97996.1"/>
    <property type="molecule type" value="Genomic_DNA"/>
</dbReference>
<keyword evidence="2" id="KW-1185">Reference proteome</keyword>
<accession>A0ABM7VAR2</accession>
<organism evidence="1 2">
    <name type="scientific">Persicobacter psychrovividus</name>
    <dbReference type="NCBI Taxonomy" id="387638"/>
    <lineage>
        <taxon>Bacteria</taxon>
        <taxon>Pseudomonadati</taxon>
        <taxon>Bacteroidota</taxon>
        <taxon>Cytophagia</taxon>
        <taxon>Cytophagales</taxon>
        <taxon>Persicobacteraceae</taxon>
        <taxon>Persicobacter</taxon>
    </lineage>
</organism>
<reference evidence="1 2" key="1">
    <citation type="submission" date="2021-12" db="EMBL/GenBank/DDBJ databases">
        <title>Genome sequencing of bacteria with rrn-lacking chromosome and rrn-plasmid.</title>
        <authorList>
            <person name="Anda M."/>
            <person name="Iwasaki W."/>
        </authorList>
    </citation>
    <scope>NUCLEOTIDE SEQUENCE [LARGE SCALE GENOMIC DNA]</scope>
    <source>
        <strain evidence="1 2">NBRC 101262</strain>
    </source>
</reference>